<keyword evidence="1" id="KW-0092">Biotin</keyword>
<dbReference type="CDD" id="cd06850">
    <property type="entry name" value="biotinyl_domain"/>
    <property type="match status" value="1"/>
</dbReference>
<dbReference type="InterPro" id="IPR050856">
    <property type="entry name" value="Biotin_carboxylase_complex"/>
</dbReference>
<accession>A0ABQ7T4E9</accession>
<dbReference type="Gene3D" id="2.40.50.100">
    <property type="match status" value="1"/>
</dbReference>
<sequence length="79" mass="8328">MPEKLVEDTTSIVRSPMPGAVVTVSVKPGDMVTEGQEICVIEAMKMQNSLVAAKTGKVKAVHCKAGETVGEGDELVELE</sequence>
<dbReference type="PROSITE" id="PS50968">
    <property type="entry name" value="BIOTINYL_LIPOYL"/>
    <property type="match status" value="1"/>
</dbReference>
<gene>
    <name evidence="3" type="ORF">JD844_032086</name>
</gene>
<dbReference type="PANTHER" id="PTHR18866">
    <property type="entry name" value="CARBOXYLASE:PYRUVATE/ACETYL-COA/PROPIONYL-COA CARBOXYLASE"/>
    <property type="match status" value="1"/>
</dbReference>
<proteinExistence type="predicted"/>
<evidence type="ECO:0000256" key="1">
    <source>
        <dbReference type="ARBA" id="ARBA00023267"/>
    </source>
</evidence>
<comment type="caution">
    <text evidence="3">The sequence shown here is derived from an EMBL/GenBank/DDBJ whole genome shotgun (WGS) entry which is preliminary data.</text>
</comment>
<evidence type="ECO:0000313" key="4">
    <source>
        <dbReference type="Proteomes" id="UP000826234"/>
    </source>
</evidence>
<dbReference type="Pfam" id="PF00364">
    <property type="entry name" value="Biotin_lipoyl"/>
    <property type="match status" value="1"/>
</dbReference>
<dbReference type="PANTHER" id="PTHR18866:SF33">
    <property type="entry name" value="METHYLCROTONOYL-COA CARBOXYLASE SUBUNIT ALPHA, MITOCHONDRIAL-RELATED"/>
    <property type="match status" value="1"/>
</dbReference>
<dbReference type="EMBL" id="JAIPUX010001232">
    <property type="protein sequence ID" value="KAH0624519.1"/>
    <property type="molecule type" value="Genomic_DNA"/>
</dbReference>
<organism evidence="3 4">
    <name type="scientific">Phrynosoma platyrhinos</name>
    <name type="common">Desert horned lizard</name>
    <dbReference type="NCBI Taxonomy" id="52577"/>
    <lineage>
        <taxon>Eukaryota</taxon>
        <taxon>Metazoa</taxon>
        <taxon>Chordata</taxon>
        <taxon>Craniata</taxon>
        <taxon>Vertebrata</taxon>
        <taxon>Euteleostomi</taxon>
        <taxon>Lepidosauria</taxon>
        <taxon>Squamata</taxon>
        <taxon>Bifurcata</taxon>
        <taxon>Unidentata</taxon>
        <taxon>Episquamata</taxon>
        <taxon>Toxicofera</taxon>
        <taxon>Iguania</taxon>
        <taxon>Phrynosomatidae</taxon>
        <taxon>Phrynosomatinae</taxon>
        <taxon>Phrynosoma</taxon>
    </lineage>
</organism>
<name>A0ABQ7T4E9_PHRPL</name>
<dbReference type="InterPro" id="IPR011053">
    <property type="entry name" value="Single_hybrid_motif"/>
</dbReference>
<reference evidence="3 4" key="1">
    <citation type="journal article" date="2022" name="Gigascience">
        <title>A chromosome-level genome assembly and annotation of the desert horned lizard, Phrynosoma platyrhinos, provides insight into chromosomal rearrangements among reptiles.</title>
        <authorList>
            <person name="Koochekian N."/>
            <person name="Ascanio A."/>
            <person name="Farleigh K."/>
            <person name="Card D.C."/>
            <person name="Schield D.R."/>
            <person name="Castoe T.A."/>
            <person name="Jezkova T."/>
        </authorList>
    </citation>
    <scope>NUCLEOTIDE SEQUENCE [LARGE SCALE GENOMIC DNA]</scope>
    <source>
        <strain evidence="3">NK-2021</strain>
    </source>
</reference>
<keyword evidence="4" id="KW-1185">Reference proteome</keyword>
<feature type="domain" description="Lipoyl-binding" evidence="2">
    <location>
        <begin position="3"/>
        <end position="79"/>
    </location>
</feature>
<protein>
    <recommendedName>
        <fullName evidence="2">Lipoyl-binding domain-containing protein</fullName>
    </recommendedName>
</protein>
<evidence type="ECO:0000259" key="2">
    <source>
        <dbReference type="PROSITE" id="PS50968"/>
    </source>
</evidence>
<dbReference type="SUPFAM" id="SSF51230">
    <property type="entry name" value="Single hybrid motif"/>
    <property type="match status" value="1"/>
</dbReference>
<dbReference type="Proteomes" id="UP000826234">
    <property type="component" value="Unassembled WGS sequence"/>
</dbReference>
<dbReference type="PROSITE" id="PS00188">
    <property type="entry name" value="BIOTIN"/>
    <property type="match status" value="1"/>
</dbReference>
<dbReference type="InterPro" id="IPR000089">
    <property type="entry name" value="Biotin_lipoyl"/>
</dbReference>
<dbReference type="InterPro" id="IPR001882">
    <property type="entry name" value="Biotin_BS"/>
</dbReference>
<evidence type="ECO:0000313" key="3">
    <source>
        <dbReference type="EMBL" id="KAH0624519.1"/>
    </source>
</evidence>